<dbReference type="EMBL" id="JBJKTR010000006">
    <property type="protein sequence ID" value="KAL3366451.1"/>
    <property type="molecule type" value="Genomic_DNA"/>
</dbReference>
<sequence length="188" mass="22836">EKDKSHMGMLYRKPQMLLKKTFQKTKNLFLKTLHNLNLFLFKSHHKLPKVCHFNPFFSRSNRIPNSIIQELDDFYRDFPQQWECSNQNEVPQRKSIREESVNNTMKEQKEKMEDAFLRNTSKGEVLVQKMKELEMMDEEDLDQMMDIKEVLYYYSYLKCPVYLDIVDRYFMDMYNELSLPQTFINVNS</sequence>
<dbReference type="Proteomes" id="UP001627284">
    <property type="component" value="Unassembled WGS sequence"/>
</dbReference>
<gene>
    <name evidence="1" type="ORF">AABB24_011233</name>
</gene>
<feature type="non-terminal residue" evidence="1">
    <location>
        <position position="1"/>
    </location>
</feature>
<keyword evidence="2" id="KW-1185">Reference proteome</keyword>
<reference evidence="1 2" key="1">
    <citation type="submission" date="2024-05" db="EMBL/GenBank/DDBJ databases">
        <title>De novo assembly of an allotetraploid wild potato.</title>
        <authorList>
            <person name="Hosaka A.J."/>
        </authorList>
    </citation>
    <scope>NUCLEOTIDE SEQUENCE [LARGE SCALE GENOMIC DNA]</scope>
    <source>
        <tissue evidence="1">Young leaves</tissue>
    </source>
</reference>
<evidence type="ECO:0000313" key="1">
    <source>
        <dbReference type="EMBL" id="KAL3366451.1"/>
    </source>
</evidence>
<organism evidence="1 2">
    <name type="scientific">Solanum stoloniferum</name>
    <dbReference type="NCBI Taxonomy" id="62892"/>
    <lineage>
        <taxon>Eukaryota</taxon>
        <taxon>Viridiplantae</taxon>
        <taxon>Streptophyta</taxon>
        <taxon>Embryophyta</taxon>
        <taxon>Tracheophyta</taxon>
        <taxon>Spermatophyta</taxon>
        <taxon>Magnoliopsida</taxon>
        <taxon>eudicotyledons</taxon>
        <taxon>Gunneridae</taxon>
        <taxon>Pentapetalae</taxon>
        <taxon>asterids</taxon>
        <taxon>lamiids</taxon>
        <taxon>Solanales</taxon>
        <taxon>Solanaceae</taxon>
        <taxon>Solanoideae</taxon>
        <taxon>Solaneae</taxon>
        <taxon>Solanum</taxon>
    </lineage>
</organism>
<dbReference type="AlphaFoldDB" id="A0ABD2UDW3"/>
<dbReference type="PANTHER" id="PTHR35461">
    <property type="entry name" value="BNAANNG14610D PROTEIN"/>
    <property type="match status" value="1"/>
</dbReference>
<name>A0ABD2UDW3_9SOLN</name>
<accession>A0ABD2UDW3</accession>
<evidence type="ECO:0008006" key="3">
    <source>
        <dbReference type="Google" id="ProtNLM"/>
    </source>
</evidence>
<evidence type="ECO:0000313" key="2">
    <source>
        <dbReference type="Proteomes" id="UP001627284"/>
    </source>
</evidence>
<proteinExistence type="predicted"/>
<comment type="caution">
    <text evidence="1">The sequence shown here is derived from an EMBL/GenBank/DDBJ whole genome shotgun (WGS) entry which is preliminary data.</text>
</comment>
<dbReference type="PANTHER" id="PTHR35461:SF1">
    <property type="entry name" value="LOW PROTEIN: ATP-DEPENDENT RNA HELICASE-LIKE PROTEIN"/>
    <property type="match status" value="1"/>
</dbReference>
<protein>
    <recommendedName>
        <fullName evidence="3">OVATE domain-containing protein</fullName>
    </recommendedName>
</protein>